<feature type="compositionally biased region" description="Polar residues" evidence="1">
    <location>
        <begin position="520"/>
        <end position="535"/>
    </location>
</feature>
<dbReference type="VEuPathDB" id="FungiDB:H257_12888"/>
<proteinExistence type="predicted"/>
<dbReference type="EMBL" id="KI913156">
    <property type="protein sequence ID" value="ETV72107.1"/>
    <property type="molecule type" value="Genomic_DNA"/>
</dbReference>
<dbReference type="OrthoDB" id="159675at2759"/>
<reference evidence="2" key="1">
    <citation type="submission" date="2013-12" db="EMBL/GenBank/DDBJ databases">
        <title>The Genome Sequence of Aphanomyces astaci APO3.</title>
        <authorList>
            <consortium name="The Broad Institute Genomics Platform"/>
            <person name="Russ C."/>
            <person name="Tyler B."/>
            <person name="van West P."/>
            <person name="Dieguez-Uribeondo J."/>
            <person name="Young S.K."/>
            <person name="Zeng Q."/>
            <person name="Gargeya S."/>
            <person name="Fitzgerald M."/>
            <person name="Abouelleil A."/>
            <person name="Alvarado L."/>
            <person name="Chapman S.B."/>
            <person name="Gainer-Dewar J."/>
            <person name="Goldberg J."/>
            <person name="Griggs A."/>
            <person name="Gujja S."/>
            <person name="Hansen M."/>
            <person name="Howarth C."/>
            <person name="Imamovic A."/>
            <person name="Ireland A."/>
            <person name="Larimer J."/>
            <person name="McCowan C."/>
            <person name="Murphy C."/>
            <person name="Pearson M."/>
            <person name="Poon T.W."/>
            <person name="Priest M."/>
            <person name="Roberts A."/>
            <person name="Saif S."/>
            <person name="Shea T."/>
            <person name="Sykes S."/>
            <person name="Wortman J."/>
            <person name="Nusbaum C."/>
            <person name="Birren B."/>
        </authorList>
    </citation>
    <scope>NUCLEOTIDE SEQUENCE [LARGE SCALE GENOMIC DNA]</scope>
    <source>
        <strain evidence="2">APO3</strain>
    </source>
</reference>
<feature type="region of interest" description="Disordered" evidence="1">
    <location>
        <begin position="120"/>
        <end position="145"/>
    </location>
</feature>
<dbReference type="AlphaFoldDB" id="W4FX88"/>
<dbReference type="GeneID" id="20814884"/>
<protein>
    <submittedName>
        <fullName evidence="2">Uncharacterized protein</fullName>
    </submittedName>
</protein>
<feature type="region of interest" description="Disordered" evidence="1">
    <location>
        <begin position="1"/>
        <end position="37"/>
    </location>
</feature>
<dbReference type="RefSeq" id="XP_009838550.1">
    <property type="nucleotide sequence ID" value="XM_009840248.1"/>
</dbReference>
<organism evidence="2">
    <name type="scientific">Aphanomyces astaci</name>
    <name type="common">Crayfish plague agent</name>
    <dbReference type="NCBI Taxonomy" id="112090"/>
    <lineage>
        <taxon>Eukaryota</taxon>
        <taxon>Sar</taxon>
        <taxon>Stramenopiles</taxon>
        <taxon>Oomycota</taxon>
        <taxon>Saprolegniomycetes</taxon>
        <taxon>Saprolegniales</taxon>
        <taxon>Verrucalvaceae</taxon>
        <taxon>Aphanomyces</taxon>
    </lineage>
</organism>
<evidence type="ECO:0000313" key="2">
    <source>
        <dbReference type="EMBL" id="ETV72107.1"/>
    </source>
</evidence>
<evidence type="ECO:0000256" key="1">
    <source>
        <dbReference type="SAM" id="MobiDB-lite"/>
    </source>
</evidence>
<name>W4FX88_APHAT</name>
<feature type="region of interest" description="Disordered" evidence="1">
    <location>
        <begin position="491"/>
        <end position="536"/>
    </location>
</feature>
<gene>
    <name evidence="2" type="ORF">H257_12888</name>
</gene>
<sequence>MQASPSRPRHGGGAAGTPRRGVGVTSKKHPPSVDASPHAAALSIALKPTDKPVAHFPPSFYTTVVKEYATKYLEQMHALPTPENIAMVIANMPLQKCRVSAAWKSRGCLSDVLTIDARWPRSTPDPSDSIDATDMPLPTLSSKSKPITNITTKQHHATNDVHSDFVGPVFGTDLDKNYCVEHVQWSFNDLKHRYVYPFNQIYKVPIGKDVDGYPKARAITFSLVPDRRIYKPSPSALDELMLPPSTLTFDIISQLQTTFFNVVPFDMVEIPDPKDQHLLRQHLTCPTTLHLVGFLAHYLYWTVLRPLATYCAAIQSASMSSPNQDPPPSAATSAPPKRPPSHHHLPPASQAPPPAPTLTPTDIEQLLVSTTESFASIKSSLAASIPITTTRPTPPLLPLFVLSLRVTIDTIFRTTYPKWMDENSLRIEPTLLALSHVVDQLLDPHGYYDRIGPLEASADAINFTKTQAFKMQKRGGPRLRESFFATSTTMQSIMPTPSSGGPRRLLLEGGGGRYHRNHPQKPSTSPTKEGQSFLSVGNRLKLLKLREHRGSSA</sequence>
<accession>W4FX88</accession>
<feature type="region of interest" description="Disordered" evidence="1">
    <location>
        <begin position="318"/>
        <end position="360"/>
    </location>
</feature>